<feature type="binding site" evidence="6">
    <location>
        <position position="192"/>
    </location>
    <ligand>
        <name>substrate</name>
    </ligand>
</feature>
<protein>
    <recommendedName>
        <fullName evidence="6">Arginine biosynthesis bifunctional protein ArgJ</fullName>
    </recommendedName>
    <domain>
        <recommendedName>
            <fullName evidence="6">Glutamate N-acetyltransferase</fullName>
            <ecNumber evidence="6">2.3.1.35</ecNumber>
        </recommendedName>
        <alternativeName>
            <fullName evidence="6">Ornithine acetyltransferase</fullName>
            <shortName evidence="6">OATase</shortName>
        </alternativeName>
        <alternativeName>
            <fullName evidence="6">Ornithine transacetylase</fullName>
        </alternativeName>
    </domain>
    <domain>
        <recommendedName>
            <fullName evidence="6">Amino-acid acetyltransferase</fullName>
            <ecNumber evidence="6">2.3.1.1</ecNumber>
        </recommendedName>
        <alternativeName>
            <fullName evidence="6">N-acetylglutamate synthase</fullName>
            <shortName evidence="6">AGSase</shortName>
        </alternativeName>
    </domain>
    <component>
        <recommendedName>
            <fullName evidence="6">Arginine biosynthesis bifunctional protein ArgJ alpha chain</fullName>
        </recommendedName>
    </component>
    <component>
        <recommendedName>
            <fullName evidence="6">Arginine biosynthesis bifunctional protein ArgJ beta chain</fullName>
        </recommendedName>
    </component>
</protein>
<comment type="catalytic activity">
    <reaction evidence="6">
        <text>L-glutamate + acetyl-CoA = N-acetyl-L-glutamate + CoA + H(+)</text>
        <dbReference type="Rhea" id="RHEA:24292"/>
        <dbReference type="ChEBI" id="CHEBI:15378"/>
        <dbReference type="ChEBI" id="CHEBI:29985"/>
        <dbReference type="ChEBI" id="CHEBI:44337"/>
        <dbReference type="ChEBI" id="CHEBI:57287"/>
        <dbReference type="ChEBI" id="CHEBI:57288"/>
        <dbReference type="EC" id="2.3.1.1"/>
    </reaction>
</comment>
<dbReference type="InterPro" id="IPR042195">
    <property type="entry name" value="ArgJ_beta_C"/>
</dbReference>
<dbReference type="PANTHER" id="PTHR23100">
    <property type="entry name" value="ARGININE BIOSYNTHESIS BIFUNCTIONAL PROTEIN ARGJ"/>
    <property type="match status" value="1"/>
</dbReference>
<dbReference type="EMBL" id="QXTF01000005">
    <property type="protein sequence ID" value="RIX26855.1"/>
    <property type="molecule type" value="Genomic_DNA"/>
</dbReference>
<feature type="chain" id="PRO_5023473444" description="Arginine biosynthesis bifunctional protein ArgJ alpha chain" evidence="6">
    <location>
        <begin position="1"/>
        <end position="202"/>
    </location>
</feature>
<dbReference type="GO" id="GO:0006592">
    <property type="term" value="P:ornithine biosynthetic process"/>
    <property type="evidence" value="ECO:0007669"/>
    <property type="project" value="TreeGrafter"/>
</dbReference>
<evidence type="ECO:0000256" key="3">
    <source>
        <dbReference type="ARBA" id="ARBA00022679"/>
    </source>
</evidence>
<dbReference type="InterPro" id="IPR002813">
    <property type="entry name" value="Arg_biosynth_ArgJ"/>
</dbReference>
<comment type="catalytic activity">
    <reaction evidence="6">
        <text>N(2)-acetyl-L-ornithine + L-glutamate = N-acetyl-L-glutamate + L-ornithine</text>
        <dbReference type="Rhea" id="RHEA:15349"/>
        <dbReference type="ChEBI" id="CHEBI:29985"/>
        <dbReference type="ChEBI" id="CHEBI:44337"/>
        <dbReference type="ChEBI" id="CHEBI:46911"/>
        <dbReference type="ChEBI" id="CHEBI:57805"/>
        <dbReference type="EC" id="2.3.1.35"/>
    </reaction>
</comment>
<comment type="similarity">
    <text evidence="1 6">Belongs to the ArgJ family.</text>
</comment>
<dbReference type="EC" id="2.3.1.35" evidence="6"/>
<comment type="caution">
    <text evidence="6">Lacks conserved residue(s) required for the propagation of feature annotation.</text>
</comment>
<dbReference type="EC" id="2.3.1.1" evidence="6"/>
<feature type="active site" description="Nucleophile" evidence="6">
    <location>
        <position position="203"/>
    </location>
</feature>
<dbReference type="GO" id="GO:0005737">
    <property type="term" value="C:cytoplasm"/>
    <property type="evidence" value="ECO:0007669"/>
    <property type="project" value="UniProtKB-SubCell"/>
</dbReference>
<comment type="subunit">
    <text evidence="2 6">Heterotetramer of two alpha and two beta chains.</text>
</comment>
<keyword evidence="4 6" id="KW-0068">Autocatalytic cleavage</keyword>
<keyword evidence="5 6" id="KW-0012">Acyltransferase</keyword>
<organism evidence="7 8">
    <name type="scientific">Sphingomonas edaphi</name>
    <dbReference type="NCBI Taxonomy" id="2315689"/>
    <lineage>
        <taxon>Bacteria</taxon>
        <taxon>Pseudomonadati</taxon>
        <taxon>Pseudomonadota</taxon>
        <taxon>Alphaproteobacteria</taxon>
        <taxon>Sphingomonadales</taxon>
        <taxon>Sphingomonadaceae</taxon>
        <taxon>Sphingomonas</taxon>
    </lineage>
</organism>
<name>A0A418PY81_9SPHN</name>
<evidence type="ECO:0000256" key="4">
    <source>
        <dbReference type="ARBA" id="ARBA00022813"/>
    </source>
</evidence>
<comment type="subcellular location">
    <subcellularLocation>
        <location evidence="6">Cytoplasm</location>
    </subcellularLocation>
</comment>
<feature type="chain" id="PRO_5023473443" description="Arginine biosynthesis bifunctional protein ArgJ beta chain" evidence="6">
    <location>
        <begin position="203"/>
        <end position="409"/>
    </location>
</feature>
<proteinExistence type="inferred from homology"/>
<dbReference type="SUPFAM" id="SSF56266">
    <property type="entry name" value="DmpA/ArgJ-like"/>
    <property type="match status" value="1"/>
</dbReference>
<comment type="function">
    <text evidence="6">Catalyzes two activities which are involved in the cyclic version of arginine biosynthesis: the synthesis of N-acetylglutamate from glutamate and acetyl-CoA as the acetyl donor, and of ornithine by transacetylation between N(2)-acetylornithine and glutamate.</text>
</comment>
<keyword evidence="6" id="KW-0055">Arginine biosynthesis</keyword>
<sequence length="409" mass="43042">MCQSDARPRRRREPDHHGSLSVSVTLAEGFVASGLAAGIKSGGRRDVSLLATMDGKPVSTAAVFTQNKFRAPPVEASLERLNVSGGLASGVVVNSGNANAGTGAKGREDSEKMCAAAAEAVGCDPRDMLVCSTGLIGFRLPMRKILTAIPELGRRLNRDGHRDAAKGILTTDTRPKEAGVVREEYSVGGMAKGCGMLAPNMATMLAFLTTDADLSSEELKRILFRAADATFNCLITDGATSTNDTVMLFASGRKGRPADIAHFEDDVLQVCEELMLQMARDAEGMTKLVVIHVTGAASNAEARKVARSIGNNQLIKCSWYGADAYWGRLLAEAGSCGVEFETEKSAVSYGGIRVAEAGVEIAHDAEAVRSHMKGEEIHILVELGVGNGTGRAVSVDLGPGYIKENAATS</sequence>
<feature type="site" description="Involved in the stabilization of negative charge on the oxyanion by the formation of the oxyanion hole" evidence="6">
    <location>
        <position position="134"/>
    </location>
</feature>
<keyword evidence="8" id="KW-1185">Reference proteome</keyword>
<evidence type="ECO:0000313" key="8">
    <source>
        <dbReference type="Proteomes" id="UP000285023"/>
    </source>
</evidence>
<comment type="caution">
    <text evidence="7">The sequence shown here is derived from an EMBL/GenBank/DDBJ whole genome shotgun (WGS) entry which is preliminary data.</text>
</comment>
<accession>A0A418PY81</accession>
<comment type="pathway">
    <text evidence="6">Amino-acid biosynthesis; L-arginine biosynthesis; L-ornithine and N-acetyl-L-glutamate from L-glutamate and N(2)-acetyl-L-ornithine (cyclic): step 1/1.</text>
</comment>
<feature type="binding site" evidence="6">
    <location>
        <position position="405"/>
    </location>
    <ligand>
        <name>substrate</name>
    </ligand>
</feature>
<dbReference type="HAMAP" id="MF_01106">
    <property type="entry name" value="ArgJ"/>
    <property type="match status" value="1"/>
</dbReference>
<keyword evidence="6" id="KW-0511">Multifunctional enzyme</keyword>
<keyword evidence="6" id="KW-0028">Amino-acid biosynthesis</keyword>
<keyword evidence="6" id="KW-0963">Cytoplasm</keyword>
<feature type="binding site" evidence="6">
    <location>
        <position position="170"/>
    </location>
    <ligand>
        <name>substrate</name>
    </ligand>
</feature>
<comment type="pathway">
    <text evidence="6">Amino-acid biosynthesis; L-arginine biosynthesis; N(2)-acetyl-L-ornithine from L-glutamate: step 1/4.</text>
</comment>
<feature type="site" description="Involved in the stabilization of negative charge on the oxyanion by the formation of the oxyanion hole" evidence="6">
    <location>
        <position position="133"/>
    </location>
</feature>
<evidence type="ECO:0000256" key="5">
    <source>
        <dbReference type="ARBA" id="ARBA00023315"/>
    </source>
</evidence>
<dbReference type="PANTHER" id="PTHR23100:SF0">
    <property type="entry name" value="ARGININE BIOSYNTHESIS BIFUNCTIONAL PROTEIN ARGJ, MITOCHONDRIAL"/>
    <property type="match status" value="1"/>
</dbReference>
<dbReference type="NCBIfam" id="NF003802">
    <property type="entry name" value="PRK05388.1"/>
    <property type="match status" value="1"/>
</dbReference>
<dbReference type="CDD" id="cd02152">
    <property type="entry name" value="OAT"/>
    <property type="match status" value="1"/>
</dbReference>
<feature type="binding site" evidence="6">
    <location>
        <position position="283"/>
    </location>
    <ligand>
        <name>substrate</name>
    </ligand>
</feature>
<gene>
    <name evidence="6 7" type="primary">argJ</name>
    <name evidence="7" type="ORF">D3M59_11760</name>
</gene>
<feature type="site" description="Cleavage; by autolysis" evidence="6">
    <location>
        <begin position="202"/>
        <end position="203"/>
    </location>
</feature>
<dbReference type="Proteomes" id="UP000285023">
    <property type="component" value="Unassembled WGS sequence"/>
</dbReference>
<feature type="binding site" evidence="6">
    <location>
        <position position="203"/>
    </location>
    <ligand>
        <name>substrate</name>
    </ligand>
</feature>
<dbReference type="GO" id="GO:0004358">
    <property type="term" value="F:L-glutamate N-acetyltransferase activity, acting on acetyl-L-ornithine as donor"/>
    <property type="evidence" value="ECO:0007669"/>
    <property type="project" value="UniProtKB-UniRule"/>
</dbReference>
<evidence type="ECO:0000256" key="1">
    <source>
        <dbReference type="ARBA" id="ARBA00006774"/>
    </source>
</evidence>
<evidence type="ECO:0000256" key="2">
    <source>
        <dbReference type="ARBA" id="ARBA00011475"/>
    </source>
</evidence>
<dbReference type="GO" id="GO:0006526">
    <property type="term" value="P:L-arginine biosynthetic process"/>
    <property type="evidence" value="ECO:0007669"/>
    <property type="project" value="UniProtKB-UniRule"/>
</dbReference>
<evidence type="ECO:0000313" key="7">
    <source>
        <dbReference type="EMBL" id="RIX26855.1"/>
    </source>
</evidence>
<dbReference type="NCBIfam" id="TIGR00120">
    <property type="entry name" value="ArgJ"/>
    <property type="match status" value="1"/>
</dbReference>
<dbReference type="GO" id="GO:0004042">
    <property type="term" value="F:L-glutamate N-acetyltransferase activity"/>
    <property type="evidence" value="ECO:0007669"/>
    <property type="project" value="UniProtKB-UniRule"/>
</dbReference>
<keyword evidence="3 6" id="KW-0808">Transferase</keyword>
<reference evidence="7 8" key="1">
    <citation type="submission" date="2018-09" db="EMBL/GenBank/DDBJ databases">
        <title>Sphingomonas sp. DAC4.</title>
        <authorList>
            <person name="Seo T."/>
        </authorList>
    </citation>
    <scope>NUCLEOTIDE SEQUENCE [LARGE SCALE GENOMIC DNA]</scope>
    <source>
        <strain evidence="7 8">DAC4</strain>
    </source>
</reference>
<evidence type="ECO:0000256" key="6">
    <source>
        <dbReference type="HAMAP-Rule" id="MF_01106"/>
    </source>
</evidence>
<dbReference type="AlphaFoldDB" id="A0A418PY81"/>
<dbReference type="Gene3D" id="3.10.20.340">
    <property type="entry name" value="ArgJ beta chain, C-terminal domain"/>
    <property type="match status" value="1"/>
</dbReference>
<dbReference type="UniPathway" id="UPA00068">
    <property type="reaction ID" value="UER00106"/>
</dbReference>
<dbReference type="InterPro" id="IPR016117">
    <property type="entry name" value="ArgJ-like_dom_sf"/>
</dbReference>
<dbReference type="Gene3D" id="3.60.70.12">
    <property type="entry name" value="L-amino peptidase D-ALA esterase/amidase"/>
    <property type="match status" value="1"/>
</dbReference>
<dbReference type="Pfam" id="PF01960">
    <property type="entry name" value="ArgJ"/>
    <property type="match status" value="1"/>
</dbReference>